<feature type="compositionally biased region" description="Basic and acidic residues" evidence="2">
    <location>
        <begin position="130"/>
        <end position="139"/>
    </location>
</feature>
<feature type="compositionally biased region" description="Gly residues" evidence="2">
    <location>
        <begin position="627"/>
        <end position="636"/>
    </location>
</feature>
<evidence type="ECO:0000313" key="6">
    <source>
        <dbReference type="EMBL" id="MCD2192867.1"/>
    </source>
</evidence>
<comment type="caution">
    <text evidence="6">The sequence shown here is derived from an EMBL/GenBank/DDBJ whole genome shotgun (WGS) entry which is preliminary data.</text>
</comment>
<feature type="transmembrane region" description="Helical" evidence="3">
    <location>
        <begin position="244"/>
        <end position="267"/>
    </location>
</feature>
<feature type="domain" description="LytR/CpsA/Psr regulator C-terminal" evidence="5">
    <location>
        <begin position="657"/>
        <end position="728"/>
    </location>
</feature>
<keyword evidence="3" id="KW-1133">Transmembrane helix</keyword>
<keyword evidence="3" id="KW-0472">Membrane</keyword>
<feature type="region of interest" description="Disordered" evidence="2">
    <location>
        <begin position="598"/>
        <end position="659"/>
    </location>
</feature>
<evidence type="ECO:0000313" key="7">
    <source>
        <dbReference type="Proteomes" id="UP001199469"/>
    </source>
</evidence>
<feature type="compositionally biased region" description="Pro residues" evidence="2">
    <location>
        <begin position="93"/>
        <end position="104"/>
    </location>
</feature>
<dbReference type="PANTHER" id="PTHR33392">
    <property type="entry name" value="POLYISOPRENYL-TEICHOIC ACID--PEPTIDOGLYCAN TEICHOIC ACID TRANSFERASE TAGU"/>
    <property type="match status" value="1"/>
</dbReference>
<organism evidence="6 7">
    <name type="scientific">Actinomycetospora endophytica</name>
    <dbReference type="NCBI Taxonomy" id="2291215"/>
    <lineage>
        <taxon>Bacteria</taxon>
        <taxon>Bacillati</taxon>
        <taxon>Actinomycetota</taxon>
        <taxon>Actinomycetes</taxon>
        <taxon>Pseudonocardiales</taxon>
        <taxon>Pseudonocardiaceae</taxon>
        <taxon>Actinomycetospora</taxon>
    </lineage>
</organism>
<feature type="compositionally biased region" description="Pro residues" evidence="2">
    <location>
        <begin position="578"/>
        <end position="587"/>
    </location>
</feature>
<reference evidence="6 7" key="1">
    <citation type="submission" date="2021-11" db="EMBL/GenBank/DDBJ databases">
        <title>Draft genome sequence of Actinomycetospora sp. SF1 isolated from the rhizosphere soil.</title>
        <authorList>
            <person name="Duangmal K."/>
            <person name="Chantavorakit T."/>
        </authorList>
    </citation>
    <scope>NUCLEOTIDE SEQUENCE [LARGE SCALE GENOMIC DNA]</scope>
    <source>
        <strain evidence="6 7">TBRC 5722</strain>
    </source>
</reference>
<dbReference type="EMBL" id="JAJNDB010000001">
    <property type="protein sequence ID" value="MCD2192867.1"/>
    <property type="molecule type" value="Genomic_DNA"/>
</dbReference>
<dbReference type="Pfam" id="PF13399">
    <property type="entry name" value="LytR_C"/>
    <property type="match status" value="1"/>
</dbReference>
<evidence type="ECO:0000256" key="2">
    <source>
        <dbReference type="SAM" id="MobiDB-lite"/>
    </source>
</evidence>
<feature type="compositionally biased region" description="Low complexity" evidence="2">
    <location>
        <begin position="167"/>
        <end position="184"/>
    </location>
</feature>
<keyword evidence="3" id="KW-0812">Transmembrane</keyword>
<feature type="compositionally biased region" description="Low complexity" evidence="2">
    <location>
        <begin position="603"/>
        <end position="625"/>
    </location>
</feature>
<keyword evidence="7" id="KW-1185">Reference proteome</keyword>
<feature type="compositionally biased region" description="Basic and acidic residues" evidence="2">
    <location>
        <begin position="148"/>
        <end position="158"/>
    </location>
</feature>
<comment type="similarity">
    <text evidence="1">Belongs to the LytR/CpsA/Psr (LCP) family.</text>
</comment>
<sequence length="756" mass="77642">MNDDRERGARSGAPRARSTTPRPETPGPPSVPTRIGAGTPSDPVRRGAVPPSMVPLARKRAVRRGLRPGGAAATTEPLRDVVETASRADVAPPAEPEPPSPPRGPARSALVPPQQPARPLSGARPPWPPRDPEGREPTERMLPASRAPADREPTERMLPRPAPSAPTPAVAPTLAPAVTPTTASGPVGPTPVRGAAPLERPATRSVASGKDDAEWAATSAVASGVGRRLSRLRRRWTWGHTRRLLATATSVVVVLVCGLAWGATSWFETAVRQIAALDPTSSAILDPAAQAGDQNFLVVGSDTRVGAVPSEDVGDASDVAGARSDTVMIVHVPADRSRVTVVSFPRDLEIDRPACEHWDSVSGNYTPQTMVETPQVKLNSAYQVGGPRCTTKVVQQLSGLAINHFLAVDFSGFKDMVDAVDGVPICVDKPMRDTILGTVIPRAGTSVLTGDQALNFVRARHVVGDPTSDYGRIHRQQLFLSALLRQSLSAGTLLDLGKLQNLVGAVSRSTYGENIEADQLLSLGQSLSGLSAGDVTFTTVPTTGVANSRGNEVLRGADDRALFDAVIDDRPLPGQPGAAPPAAPAPTVPADRVALTLVDDRSGSSGSGDTTNAASSTTRSSVDGTDGSDGSGGSGGDSTSSASGFRNDRSTQGPSRTSVAGALRGYGFTVTSGGAPTSSASSASRTAIRFTPDQAGAAATLQRAVPGAVLTPQQGGSGGLVLALGDDFDGRVLDPAAPPPAAPAPALVNAADSVCS</sequence>
<proteinExistence type="inferred from homology"/>
<dbReference type="PANTHER" id="PTHR33392:SF6">
    <property type="entry name" value="POLYISOPRENYL-TEICHOIC ACID--PEPTIDOGLYCAN TEICHOIC ACID TRANSFERASE TAGU"/>
    <property type="match status" value="1"/>
</dbReference>
<dbReference type="NCBIfam" id="TIGR00350">
    <property type="entry name" value="lytR_cpsA_psr"/>
    <property type="match status" value="1"/>
</dbReference>
<protein>
    <submittedName>
        <fullName evidence="6">LCP family protein</fullName>
    </submittedName>
</protein>
<dbReference type="InterPro" id="IPR027381">
    <property type="entry name" value="LytR/CpsA/Psr_C"/>
</dbReference>
<feature type="region of interest" description="Disordered" evidence="2">
    <location>
        <begin position="568"/>
        <end position="587"/>
    </location>
</feature>
<accession>A0ABS8P3N7</accession>
<feature type="region of interest" description="Disordered" evidence="2">
    <location>
        <begin position="1"/>
        <end position="196"/>
    </location>
</feature>
<evidence type="ECO:0000259" key="5">
    <source>
        <dbReference type="Pfam" id="PF13399"/>
    </source>
</evidence>
<dbReference type="Pfam" id="PF03816">
    <property type="entry name" value="LytR_cpsA_psr"/>
    <property type="match status" value="1"/>
</dbReference>
<gene>
    <name evidence="6" type="ORF">LQ327_05630</name>
</gene>
<dbReference type="RefSeq" id="WP_230730532.1">
    <property type="nucleotide sequence ID" value="NZ_JAJNDB010000001.1"/>
</dbReference>
<feature type="compositionally biased region" description="Basic residues" evidence="2">
    <location>
        <begin position="57"/>
        <end position="66"/>
    </location>
</feature>
<name>A0ABS8P3N7_9PSEU</name>
<evidence type="ECO:0000256" key="3">
    <source>
        <dbReference type="SAM" id="Phobius"/>
    </source>
</evidence>
<evidence type="ECO:0000256" key="1">
    <source>
        <dbReference type="ARBA" id="ARBA00006068"/>
    </source>
</evidence>
<dbReference type="Proteomes" id="UP001199469">
    <property type="component" value="Unassembled WGS sequence"/>
</dbReference>
<dbReference type="InterPro" id="IPR050922">
    <property type="entry name" value="LytR/CpsA/Psr_CW_biosynth"/>
</dbReference>
<feature type="domain" description="Cell envelope-related transcriptional attenuator" evidence="4">
    <location>
        <begin position="323"/>
        <end position="487"/>
    </location>
</feature>
<dbReference type="InterPro" id="IPR004474">
    <property type="entry name" value="LytR_CpsA_psr"/>
</dbReference>
<evidence type="ECO:0000259" key="4">
    <source>
        <dbReference type="Pfam" id="PF03816"/>
    </source>
</evidence>
<dbReference type="Gene3D" id="3.40.630.190">
    <property type="entry name" value="LCP protein"/>
    <property type="match status" value="1"/>
</dbReference>